<dbReference type="RefSeq" id="WP_167672044.1">
    <property type="nucleotide sequence ID" value="NZ_JAATJS010000002.1"/>
</dbReference>
<gene>
    <name evidence="2" type="ORF">HB375_05880</name>
</gene>
<accession>A0ABX0V9B6</accession>
<evidence type="ECO:0000313" key="2">
    <source>
        <dbReference type="EMBL" id="NIX76143.1"/>
    </source>
</evidence>
<sequence length="133" mass="15187">MTRNPDDLEKDIERTRAKLDTTIERLQDRITLSGIVDDLLGSARKGRYATLFENVLDTIKRHPIPVLLVAAGVGYLVRHARHRPPAQHRSTRLMDEEDVMGEPEDFRLYGSGASPFQPPEEALERRRVTTSRI</sequence>
<dbReference type="Pfam" id="PF12277">
    <property type="entry name" value="DUF3618"/>
    <property type="match status" value="1"/>
</dbReference>
<keyword evidence="3" id="KW-1185">Reference proteome</keyword>
<evidence type="ECO:0000313" key="3">
    <source>
        <dbReference type="Proteomes" id="UP000707352"/>
    </source>
</evidence>
<dbReference type="EMBL" id="JAATJS010000002">
    <property type="protein sequence ID" value="NIX76143.1"/>
    <property type="molecule type" value="Genomic_DNA"/>
</dbReference>
<reference evidence="2 3" key="1">
    <citation type="submission" date="2020-03" db="EMBL/GenBank/DDBJ databases">
        <title>The genome sequence of Microvirga sp. c23x22.</title>
        <authorList>
            <person name="Zhang X."/>
        </authorList>
    </citation>
    <scope>NUCLEOTIDE SEQUENCE [LARGE SCALE GENOMIC DNA]</scope>
    <source>
        <strain evidence="3">c23x22</strain>
    </source>
</reference>
<evidence type="ECO:0000256" key="1">
    <source>
        <dbReference type="SAM" id="MobiDB-lite"/>
    </source>
</evidence>
<proteinExistence type="predicted"/>
<dbReference type="InterPro" id="IPR022062">
    <property type="entry name" value="DUF3618"/>
</dbReference>
<comment type="caution">
    <text evidence="2">The sequence shown here is derived from an EMBL/GenBank/DDBJ whole genome shotgun (WGS) entry which is preliminary data.</text>
</comment>
<organism evidence="2 3">
    <name type="scientific">Microvirga terricola</name>
    <dbReference type="NCBI Taxonomy" id="2719797"/>
    <lineage>
        <taxon>Bacteria</taxon>
        <taxon>Pseudomonadati</taxon>
        <taxon>Pseudomonadota</taxon>
        <taxon>Alphaproteobacteria</taxon>
        <taxon>Hyphomicrobiales</taxon>
        <taxon>Methylobacteriaceae</taxon>
        <taxon>Microvirga</taxon>
    </lineage>
</organism>
<feature type="region of interest" description="Disordered" evidence="1">
    <location>
        <begin position="105"/>
        <end position="133"/>
    </location>
</feature>
<dbReference type="Proteomes" id="UP000707352">
    <property type="component" value="Unassembled WGS sequence"/>
</dbReference>
<protein>
    <submittedName>
        <fullName evidence="2">DUF3618 domain-containing protein</fullName>
    </submittedName>
</protein>
<name>A0ABX0V9B6_9HYPH</name>